<dbReference type="Pfam" id="PF01529">
    <property type="entry name" value="DHHC"/>
    <property type="match status" value="1"/>
</dbReference>
<comment type="catalytic activity">
    <reaction evidence="8">
        <text>L-cysteinyl-[protein] + hexadecanoyl-CoA = S-hexadecanoyl-L-cysteinyl-[protein] + CoA</text>
        <dbReference type="Rhea" id="RHEA:36683"/>
        <dbReference type="Rhea" id="RHEA-COMP:10131"/>
        <dbReference type="Rhea" id="RHEA-COMP:11032"/>
        <dbReference type="ChEBI" id="CHEBI:29950"/>
        <dbReference type="ChEBI" id="CHEBI:57287"/>
        <dbReference type="ChEBI" id="CHEBI:57379"/>
        <dbReference type="ChEBI" id="CHEBI:74151"/>
        <dbReference type="EC" id="2.3.1.225"/>
    </reaction>
</comment>
<evidence type="ECO:0000256" key="3">
    <source>
        <dbReference type="ARBA" id="ARBA00022692"/>
    </source>
</evidence>
<evidence type="ECO:0000259" key="9">
    <source>
        <dbReference type="Pfam" id="PF01529"/>
    </source>
</evidence>
<dbReference type="InterPro" id="IPR036770">
    <property type="entry name" value="Ankyrin_rpt-contain_sf"/>
</dbReference>
<keyword evidence="5 8" id="KW-0472">Membrane</keyword>
<keyword evidence="6 8" id="KW-0012">Acyltransferase</keyword>
<dbReference type="SUPFAM" id="SSF48403">
    <property type="entry name" value="Ankyrin repeat"/>
    <property type="match status" value="1"/>
</dbReference>
<feature type="repeat" description="ANK" evidence="7">
    <location>
        <begin position="42"/>
        <end position="74"/>
    </location>
</feature>
<evidence type="ECO:0000256" key="2">
    <source>
        <dbReference type="ARBA" id="ARBA00022679"/>
    </source>
</evidence>
<dbReference type="GO" id="GO:0006612">
    <property type="term" value="P:protein targeting to membrane"/>
    <property type="evidence" value="ECO:0007669"/>
    <property type="project" value="TreeGrafter"/>
</dbReference>
<dbReference type="GO" id="GO:0005783">
    <property type="term" value="C:endoplasmic reticulum"/>
    <property type="evidence" value="ECO:0007669"/>
    <property type="project" value="TreeGrafter"/>
</dbReference>
<dbReference type="PROSITE" id="PS50216">
    <property type="entry name" value="DHHC"/>
    <property type="match status" value="1"/>
</dbReference>
<dbReference type="OrthoDB" id="302728at2759"/>
<keyword evidence="4 8" id="KW-1133">Transmembrane helix</keyword>
<evidence type="ECO:0000256" key="7">
    <source>
        <dbReference type="PROSITE-ProRule" id="PRU00023"/>
    </source>
</evidence>
<dbReference type="InterPro" id="IPR001594">
    <property type="entry name" value="Palmitoyltrfase_DHHC"/>
</dbReference>
<dbReference type="GO" id="GO:0005794">
    <property type="term" value="C:Golgi apparatus"/>
    <property type="evidence" value="ECO:0007669"/>
    <property type="project" value="TreeGrafter"/>
</dbReference>
<gene>
    <name evidence="10" type="ORF">OESDEN_11990</name>
</gene>
<keyword evidence="11" id="KW-1185">Reference proteome</keyword>
<feature type="transmembrane region" description="Helical" evidence="8">
    <location>
        <begin position="164"/>
        <end position="184"/>
    </location>
</feature>
<keyword evidence="7" id="KW-0040">ANK repeat</keyword>
<dbReference type="PROSITE" id="PS50088">
    <property type="entry name" value="ANK_REPEAT"/>
    <property type="match status" value="1"/>
</dbReference>
<evidence type="ECO:0000313" key="11">
    <source>
        <dbReference type="Proteomes" id="UP000053660"/>
    </source>
</evidence>
<dbReference type="Pfam" id="PF12796">
    <property type="entry name" value="Ank_2"/>
    <property type="match status" value="1"/>
</dbReference>
<proteinExistence type="inferred from homology"/>
<evidence type="ECO:0000256" key="1">
    <source>
        <dbReference type="ARBA" id="ARBA00004141"/>
    </source>
</evidence>
<accession>A0A0B1STF0</accession>
<name>A0A0B1STF0_OESDE</name>
<dbReference type="InterPro" id="IPR002110">
    <property type="entry name" value="Ankyrin_rpt"/>
</dbReference>
<dbReference type="PANTHER" id="PTHR22883">
    <property type="entry name" value="ZINC FINGER DHHC DOMAIN CONTAINING PROTEIN"/>
    <property type="match status" value="1"/>
</dbReference>
<dbReference type="GO" id="GO:0019706">
    <property type="term" value="F:protein-cysteine S-palmitoyltransferase activity"/>
    <property type="evidence" value="ECO:0007669"/>
    <property type="project" value="UniProtKB-EC"/>
</dbReference>
<dbReference type="AlphaFoldDB" id="A0A0B1STF0"/>
<dbReference type="SMART" id="SM00248">
    <property type="entry name" value="ANK"/>
    <property type="match status" value="2"/>
</dbReference>
<dbReference type="PROSITE" id="PS50297">
    <property type="entry name" value="ANK_REP_REGION"/>
    <property type="match status" value="1"/>
</dbReference>
<dbReference type="GO" id="GO:0016020">
    <property type="term" value="C:membrane"/>
    <property type="evidence" value="ECO:0007669"/>
    <property type="project" value="UniProtKB-SubCell"/>
</dbReference>
<feature type="transmembrane region" description="Helical" evidence="8">
    <location>
        <begin position="341"/>
        <end position="360"/>
    </location>
</feature>
<reference evidence="10 11" key="1">
    <citation type="submission" date="2014-03" db="EMBL/GenBank/DDBJ databases">
        <title>Draft genome of the hookworm Oesophagostomum dentatum.</title>
        <authorList>
            <person name="Mitreva M."/>
        </authorList>
    </citation>
    <scope>NUCLEOTIDE SEQUENCE [LARGE SCALE GENOMIC DNA]</scope>
    <source>
        <strain evidence="10 11">OD-Hann</strain>
    </source>
</reference>
<evidence type="ECO:0000256" key="6">
    <source>
        <dbReference type="ARBA" id="ARBA00023315"/>
    </source>
</evidence>
<keyword evidence="3 8" id="KW-0812">Transmembrane</keyword>
<evidence type="ECO:0000313" key="10">
    <source>
        <dbReference type="EMBL" id="KHJ88219.1"/>
    </source>
</evidence>
<protein>
    <recommendedName>
        <fullName evidence="8">Palmitoyltransferase</fullName>
        <ecNumber evidence="8">2.3.1.225</ecNumber>
    </recommendedName>
</protein>
<comment type="similarity">
    <text evidence="8">Belongs to the DHHC palmitoyltransferase family.</text>
</comment>
<comment type="domain">
    <text evidence="8">The DHHC domain is required for palmitoyltransferase activity.</text>
</comment>
<dbReference type="EMBL" id="KN556247">
    <property type="protein sequence ID" value="KHJ88219.1"/>
    <property type="molecule type" value="Genomic_DNA"/>
</dbReference>
<keyword evidence="2 8" id="KW-0808">Transferase</keyword>
<dbReference type="PANTHER" id="PTHR22883:SF386">
    <property type="entry name" value="PALMITOYLTRANSFERASE"/>
    <property type="match status" value="1"/>
</dbReference>
<organism evidence="10 11">
    <name type="scientific">Oesophagostomum dentatum</name>
    <name type="common">Nodular worm</name>
    <dbReference type="NCBI Taxonomy" id="61180"/>
    <lineage>
        <taxon>Eukaryota</taxon>
        <taxon>Metazoa</taxon>
        <taxon>Ecdysozoa</taxon>
        <taxon>Nematoda</taxon>
        <taxon>Chromadorea</taxon>
        <taxon>Rhabditida</taxon>
        <taxon>Rhabditina</taxon>
        <taxon>Rhabditomorpha</taxon>
        <taxon>Strongyloidea</taxon>
        <taxon>Strongylidae</taxon>
        <taxon>Oesophagostomum</taxon>
    </lineage>
</organism>
<evidence type="ECO:0000256" key="4">
    <source>
        <dbReference type="ARBA" id="ARBA00022989"/>
    </source>
</evidence>
<dbReference type="Proteomes" id="UP000053660">
    <property type="component" value="Unassembled WGS sequence"/>
</dbReference>
<dbReference type="Gene3D" id="1.25.40.20">
    <property type="entry name" value="Ankyrin repeat-containing domain"/>
    <property type="match status" value="1"/>
</dbReference>
<evidence type="ECO:0000256" key="5">
    <source>
        <dbReference type="ARBA" id="ARBA00023136"/>
    </source>
</evidence>
<feature type="domain" description="Palmitoyltransferase DHHC" evidence="9">
    <location>
        <begin position="266"/>
        <end position="406"/>
    </location>
</feature>
<feature type="transmembrane region" description="Helical" evidence="8">
    <location>
        <begin position="311"/>
        <end position="335"/>
    </location>
</feature>
<feature type="transmembrane region" description="Helical" evidence="8">
    <location>
        <begin position="204"/>
        <end position="223"/>
    </location>
</feature>
<dbReference type="EC" id="2.3.1.225" evidence="8"/>
<evidence type="ECO:0000256" key="8">
    <source>
        <dbReference type="RuleBase" id="RU079119"/>
    </source>
</evidence>
<dbReference type="InterPro" id="IPR039859">
    <property type="entry name" value="PFA4/ZDH16/20/ERF2-like"/>
</dbReference>
<feature type="transmembrane region" description="Helical" evidence="8">
    <location>
        <begin position="367"/>
        <end position="394"/>
    </location>
</feature>
<sequence length="462" mass="52220">MSSGKLSLEQPVGVRKCKSGGISPERLFEKHLKPHNEFRTKQGWTPLHSAANWGNYEIIGRLISHGVDPNARSTGSVTPLHLAISSQCENGENIFNCVRYLLQAPASVILTFLKINDTPIHALLITREFFLLDITISLRLGLTDMSCRFLVGLNRRLALFGDFFVDYGGCMFLVFMLMAVYHVGLNISCAPYESPQHCSFMSDIGIFVIAEILVNLALFQYYSRHNCVNHWQRQSCVAGLFRNAVSIDELCLAAEEEGEIDPAYLSRFCTVCNREAPVRSHHCPICKICVLRKDHHCFITGACVGLGNQRYFIIFLFWACVGLLLGARYTAVYLYQTSTAGFPLGFLYCVGPIAVIRWIIGYSTFLHAFVCTIFSFILASLVAAAGFFGMQIYYTCYGYTMYEYHSSVREAFDGDGTNIGERFRLIFGRYWALNFLFPQFWNAQVLTTQIATNLFRVRSKQL</sequence>
<comment type="subcellular location">
    <subcellularLocation>
        <location evidence="1">Membrane</location>
        <topology evidence="1">Multi-pass membrane protein</topology>
    </subcellularLocation>
</comment>